<keyword evidence="11" id="KW-1071">Ligand-gated ion channel</keyword>
<keyword evidence="19" id="KW-1185">Reference proteome</keyword>
<feature type="domain" description="Ionotropic glutamate receptor L-glutamate and glycine-binding" evidence="17">
    <location>
        <begin position="244"/>
        <end position="349"/>
    </location>
</feature>
<evidence type="ECO:0000256" key="11">
    <source>
        <dbReference type="ARBA" id="ARBA00023286"/>
    </source>
</evidence>
<dbReference type="Pfam" id="PF00060">
    <property type="entry name" value="Lig_chan"/>
    <property type="match status" value="1"/>
</dbReference>
<feature type="transmembrane region" description="Helical" evidence="14">
    <location>
        <begin position="406"/>
        <end position="422"/>
    </location>
</feature>
<keyword evidence="9" id="KW-0675">Receptor</keyword>
<keyword evidence="4" id="KW-1003">Cell membrane</keyword>
<dbReference type="SUPFAM" id="SSF53850">
    <property type="entry name" value="Periplasmic binding protein-like II"/>
    <property type="match status" value="1"/>
</dbReference>
<gene>
    <name evidence="18" type="ORF">NTJ_05442</name>
</gene>
<dbReference type="InterPro" id="IPR001320">
    <property type="entry name" value="Iontro_rcpt_C"/>
</dbReference>
<evidence type="ECO:0000256" key="4">
    <source>
        <dbReference type="ARBA" id="ARBA00022475"/>
    </source>
</evidence>
<evidence type="ECO:0000256" key="2">
    <source>
        <dbReference type="ARBA" id="ARBA00008685"/>
    </source>
</evidence>
<comment type="subcellular location">
    <subcellularLocation>
        <location evidence="1">Cell membrane</location>
        <topology evidence="1">Multi-pass membrane protein</topology>
    </subcellularLocation>
</comment>
<name>A0ABN7AKY4_9HEMI</name>
<evidence type="ECO:0000256" key="9">
    <source>
        <dbReference type="ARBA" id="ARBA00023170"/>
    </source>
</evidence>
<accession>A0ABN7AKY4</accession>
<feature type="transmembrane region" description="Helical" evidence="14">
    <location>
        <begin position="643"/>
        <end position="666"/>
    </location>
</feature>
<evidence type="ECO:0000256" key="6">
    <source>
        <dbReference type="ARBA" id="ARBA00022989"/>
    </source>
</evidence>
<keyword evidence="15" id="KW-0732">Signal</keyword>
<feature type="chain" id="PRO_5046690060" evidence="15">
    <location>
        <begin position="19"/>
        <end position="783"/>
    </location>
</feature>
<evidence type="ECO:0000256" key="10">
    <source>
        <dbReference type="ARBA" id="ARBA00023180"/>
    </source>
</evidence>
<proteinExistence type="inferred from homology"/>
<evidence type="ECO:0000256" key="7">
    <source>
        <dbReference type="ARBA" id="ARBA00023065"/>
    </source>
</evidence>
<evidence type="ECO:0000259" key="17">
    <source>
        <dbReference type="Pfam" id="PF10613"/>
    </source>
</evidence>
<feature type="region of interest" description="Disordered" evidence="13">
    <location>
        <begin position="739"/>
        <end position="783"/>
    </location>
</feature>
<keyword evidence="7" id="KW-0406">Ion transport</keyword>
<feature type="signal peptide" evidence="15">
    <location>
        <begin position="1"/>
        <end position="18"/>
    </location>
</feature>
<evidence type="ECO:0000256" key="3">
    <source>
        <dbReference type="ARBA" id="ARBA00022448"/>
    </source>
</evidence>
<protein>
    <submittedName>
        <fullName evidence="18">Ligand-gated ion channel</fullName>
    </submittedName>
</protein>
<keyword evidence="10" id="KW-0325">Glycoprotein</keyword>
<feature type="transmembrane region" description="Helical" evidence="14">
    <location>
        <begin position="442"/>
        <end position="466"/>
    </location>
</feature>
<dbReference type="Gene3D" id="3.40.190.10">
    <property type="entry name" value="Periplasmic binding protein-like II"/>
    <property type="match status" value="1"/>
</dbReference>
<keyword evidence="5 14" id="KW-0812">Transmembrane</keyword>
<evidence type="ECO:0000259" key="16">
    <source>
        <dbReference type="Pfam" id="PF00060"/>
    </source>
</evidence>
<keyword evidence="3" id="KW-0813">Transport</keyword>
<dbReference type="Gene3D" id="1.10.287.70">
    <property type="match status" value="1"/>
</dbReference>
<organism evidence="18 19">
    <name type="scientific">Nesidiocoris tenuis</name>
    <dbReference type="NCBI Taxonomy" id="355587"/>
    <lineage>
        <taxon>Eukaryota</taxon>
        <taxon>Metazoa</taxon>
        <taxon>Ecdysozoa</taxon>
        <taxon>Arthropoda</taxon>
        <taxon>Hexapoda</taxon>
        <taxon>Insecta</taxon>
        <taxon>Pterygota</taxon>
        <taxon>Neoptera</taxon>
        <taxon>Paraneoptera</taxon>
        <taxon>Hemiptera</taxon>
        <taxon>Heteroptera</taxon>
        <taxon>Panheteroptera</taxon>
        <taxon>Cimicomorpha</taxon>
        <taxon>Miridae</taxon>
        <taxon>Dicyphina</taxon>
        <taxon>Nesidiocoris</taxon>
    </lineage>
</organism>
<comment type="similarity">
    <text evidence="2">Belongs to the glutamate-gated ion channel (TC 1.A.10.1) family.</text>
</comment>
<keyword evidence="6 14" id="KW-1133">Transmembrane helix</keyword>
<keyword evidence="12" id="KW-0407">Ion channel</keyword>
<dbReference type="InterPro" id="IPR019594">
    <property type="entry name" value="Glu/Gly-bd"/>
</dbReference>
<feature type="domain" description="Ionotropic glutamate receptor C-terminal" evidence="16">
    <location>
        <begin position="370"/>
        <end position="651"/>
    </location>
</feature>
<evidence type="ECO:0000256" key="12">
    <source>
        <dbReference type="ARBA" id="ARBA00023303"/>
    </source>
</evidence>
<evidence type="ECO:0000256" key="1">
    <source>
        <dbReference type="ARBA" id="ARBA00004651"/>
    </source>
</evidence>
<evidence type="ECO:0000256" key="15">
    <source>
        <dbReference type="SAM" id="SignalP"/>
    </source>
</evidence>
<feature type="transmembrane region" description="Helical" evidence="14">
    <location>
        <begin position="371"/>
        <end position="394"/>
    </location>
</feature>
<dbReference type="PANTHER" id="PTHR42643">
    <property type="entry name" value="IONOTROPIC RECEPTOR 20A-RELATED"/>
    <property type="match status" value="1"/>
</dbReference>
<dbReference type="InterPro" id="IPR052192">
    <property type="entry name" value="Insect_Ionotropic_Sensory_Rcpt"/>
</dbReference>
<dbReference type="PANTHER" id="PTHR42643:SF24">
    <property type="entry name" value="IONOTROPIC RECEPTOR 60A"/>
    <property type="match status" value="1"/>
</dbReference>
<evidence type="ECO:0000313" key="18">
    <source>
        <dbReference type="EMBL" id="BES92633.1"/>
    </source>
</evidence>
<sequence length="783" mass="88439">MKAAALRFVVAAFPLVFCHKLQGLLDSMQTIDTDVTCVSADGTPYIVPLLNAISKRYFKHRTMVILYDDYFYFHTRLKATLDKLLLTYEYPYRHARINTTMAKPTVPPGLLHPYSNEVLAFLVFTKDSEIGAEVVMESTDGNTYVILISQTSVYSVKSFLRTKIAAEIANLLILVDPAIKVEKFKQKDSKGLKECDILLFSHELVSDSLASSHPVIITAWRRDHFTRQVPLFPSKYQHGLGGKHLVVAASEIPPFVFRKQGQDSGEGYTVTKWDGLEVRLMDLVSSMMNLTVEYKEPDEMKIGQDVAEIVIEEVVKGKADGAVGGIYLTAERTAGLAFSMPHTQDCASFISLSSTALPKYRAIMGPFLWDVWLALVAIYLFAMFPIAFSVWHTIKPLLNDFWEVENMFWYVFGTFTNCFTFVGKNSWGKSEKNATKLFIGTYWVFTIIITACYTGSIVAFITLPVFPETIDSSAELLDKNYKISVLDSGNWYQLFNDTEDPVAKALNKSVDTVPDVFAGLKNVTKNVHQWRQSAFLGSRRLLEHFVRTNFTPDEDSKKLMFHMSAECFVPLMVSFMLPKRTPYMEELNNVLERAIQAGYMKKIAREMEFAVYRSASGKLLRVHKGLKGAPEDRELTLDDTQGMFLLLGAGFAIAIFVLTIEIVFWARGVVRNRQFGQLTLKERIVDKLKEHGHTIYEVLLAPASKTVIYLRERRVSSAFGEYVTRRYSDVWEANIMTVQSPTPPKPQQVNASPTSAPAAPDGDSLYVDDSGVRHQRPTRLLSF</sequence>
<dbReference type="EMBL" id="AP028911">
    <property type="protein sequence ID" value="BES92633.1"/>
    <property type="molecule type" value="Genomic_DNA"/>
</dbReference>
<keyword evidence="8 14" id="KW-0472">Membrane</keyword>
<evidence type="ECO:0000256" key="13">
    <source>
        <dbReference type="SAM" id="MobiDB-lite"/>
    </source>
</evidence>
<evidence type="ECO:0000256" key="14">
    <source>
        <dbReference type="SAM" id="Phobius"/>
    </source>
</evidence>
<dbReference type="Proteomes" id="UP001307889">
    <property type="component" value="Chromosome 3"/>
</dbReference>
<evidence type="ECO:0000313" key="19">
    <source>
        <dbReference type="Proteomes" id="UP001307889"/>
    </source>
</evidence>
<evidence type="ECO:0000256" key="5">
    <source>
        <dbReference type="ARBA" id="ARBA00022692"/>
    </source>
</evidence>
<reference evidence="18 19" key="1">
    <citation type="submission" date="2023-09" db="EMBL/GenBank/DDBJ databases">
        <title>Nesidiocoris tenuis whole genome shotgun sequence.</title>
        <authorList>
            <person name="Shibata T."/>
            <person name="Shimoda M."/>
            <person name="Kobayashi T."/>
            <person name="Uehara T."/>
        </authorList>
    </citation>
    <scope>NUCLEOTIDE SEQUENCE [LARGE SCALE GENOMIC DNA]</scope>
    <source>
        <strain evidence="18 19">Japan</strain>
    </source>
</reference>
<evidence type="ECO:0000256" key="8">
    <source>
        <dbReference type="ARBA" id="ARBA00023136"/>
    </source>
</evidence>
<dbReference type="Pfam" id="PF10613">
    <property type="entry name" value="Lig_chan-Glu_bd"/>
    <property type="match status" value="1"/>
</dbReference>